<dbReference type="Proteomes" id="UP000671828">
    <property type="component" value="Chromosome"/>
</dbReference>
<dbReference type="Gene3D" id="3.40.50.720">
    <property type="entry name" value="NAD(P)-binding Rossmann-like Domain"/>
    <property type="match status" value="1"/>
</dbReference>
<protein>
    <submittedName>
        <fullName evidence="6">SDR family NAD(P)-dependent oxidoreductase</fullName>
    </submittedName>
</protein>
<dbReference type="GO" id="GO:0004312">
    <property type="term" value="F:fatty acid synthase activity"/>
    <property type="evidence" value="ECO:0007669"/>
    <property type="project" value="TreeGrafter"/>
</dbReference>
<feature type="region of interest" description="C-terminal hotdog fold" evidence="3">
    <location>
        <begin position="727"/>
        <end position="752"/>
    </location>
</feature>
<sequence>VLADEVTARAVAGVAGTAGATVVPVRPGDDPEAVLLPAFAAGRSYRHLRVLARQQHAGPHASESADTLVVLQEAVFLAAQRCLRELADGGSLGAALLDPMETGAPGAHTGLLSGFVKSLSWELTACTCRMVVTDEPAVAAWHALEAEPGQRGGLPVVLRRAGTRYRQRLHPAPADIGELPLSPGDVVVATGGARGITAASLEGLIEHVPLRVWLLGSSSLAEVPDALLAAADDELPAHRAEFIARLRRERGTPVAELNRRFERLLHARESRLTLDRMRRRCGDDAVRYLTCDVVDPEAVRRAAATVLARDGRVDLLVNGAGVHGAGDLERKRLADFRRIRDVKLLGYRHLKQSFSAPPPRLWCNFGSAAGLVGLPGESEYAAANDYLSCAAEHRRATGGQDEYTMAWTVWDEIGLGGDPVAQAIVIRAQRLTSMSKAEGAAHFVAELAQRGPRESVVSFLGDKERRAFTRQFPGCVADRPADGGGSGPAAAPRADRVAGRGTAGQAANGGDRAAGRYTADQAANGGDRAAGRYTADQAANGGSRAAGRYTADHAATAADAGRYTAGQAGNGGGRAASGGVGTGLLPAPEEITADRAVWRLVLDERNEDLVRGHLVDGRPTVPGTVLGAIAVEAARALLPGHPVRVLRDVSFPSWVRGGDGDRPAEYRVTAAVSRSGPASRPAVLVRVTSDVTAPGGRVLRRDREHFRATALAGAPRPQRVAPPEPCGEPVGSPYYHPRARVLLSGPFRTTRD</sequence>
<name>A0A8T8HXG5_9PSEU</name>
<feature type="non-terminal residue" evidence="6">
    <location>
        <position position="752"/>
    </location>
</feature>
<comment type="caution">
    <text evidence="3">Lacks conserved residue(s) required for the propagation of feature annotation.</text>
</comment>
<evidence type="ECO:0000259" key="5">
    <source>
        <dbReference type="PROSITE" id="PS52019"/>
    </source>
</evidence>
<dbReference type="GO" id="GO:0005737">
    <property type="term" value="C:cytoplasm"/>
    <property type="evidence" value="ECO:0007669"/>
    <property type="project" value="TreeGrafter"/>
</dbReference>
<feature type="region of interest" description="N-terminal hotdog fold" evidence="3">
    <location>
        <begin position="582"/>
        <end position="705"/>
    </location>
</feature>
<dbReference type="GO" id="GO:0006633">
    <property type="term" value="P:fatty acid biosynthetic process"/>
    <property type="evidence" value="ECO:0007669"/>
    <property type="project" value="TreeGrafter"/>
</dbReference>
<evidence type="ECO:0000256" key="2">
    <source>
        <dbReference type="ARBA" id="ARBA00022553"/>
    </source>
</evidence>
<dbReference type="GO" id="GO:0071770">
    <property type="term" value="P:DIM/DIP cell wall layer assembly"/>
    <property type="evidence" value="ECO:0007669"/>
    <property type="project" value="TreeGrafter"/>
</dbReference>
<dbReference type="PANTHER" id="PTHR43775">
    <property type="entry name" value="FATTY ACID SYNTHASE"/>
    <property type="match status" value="1"/>
</dbReference>
<dbReference type="EMBL" id="CP072788">
    <property type="protein sequence ID" value="QTR03091.1"/>
    <property type="molecule type" value="Genomic_DNA"/>
</dbReference>
<evidence type="ECO:0000256" key="4">
    <source>
        <dbReference type="SAM" id="MobiDB-lite"/>
    </source>
</evidence>
<dbReference type="InterPro" id="IPR042104">
    <property type="entry name" value="PKS_dehydratase_sf"/>
</dbReference>
<dbReference type="SMART" id="SM00822">
    <property type="entry name" value="PKS_KR"/>
    <property type="match status" value="1"/>
</dbReference>
<feature type="non-terminal residue" evidence="6">
    <location>
        <position position="1"/>
    </location>
</feature>
<feature type="domain" description="PKS/mFAS DH" evidence="5">
    <location>
        <begin position="582"/>
        <end position="752"/>
    </location>
</feature>
<dbReference type="Gene3D" id="3.10.129.110">
    <property type="entry name" value="Polyketide synthase dehydratase"/>
    <property type="match status" value="1"/>
</dbReference>
<reference evidence="6" key="1">
    <citation type="submission" date="2021-04" db="EMBL/GenBank/DDBJ databases">
        <title>Saccharothrix algeriensis WGS.</title>
        <authorList>
            <person name="Stuskova K."/>
            <person name="Hakalova E."/>
            <person name="Tebbal A.B."/>
            <person name="Eichmeier A."/>
        </authorList>
    </citation>
    <scope>NUCLEOTIDE SEQUENCE</scope>
    <source>
        <strain evidence="6">NRRL B-24137</strain>
    </source>
</reference>
<dbReference type="Pfam" id="PF08659">
    <property type="entry name" value="KR"/>
    <property type="match status" value="1"/>
</dbReference>
<organism evidence="6 7">
    <name type="scientific">Saccharothrix algeriensis</name>
    <dbReference type="NCBI Taxonomy" id="173560"/>
    <lineage>
        <taxon>Bacteria</taxon>
        <taxon>Bacillati</taxon>
        <taxon>Actinomycetota</taxon>
        <taxon>Actinomycetes</taxon>
        <taxon>Pseudonocardiales</taxon>
        <taxon>Pseudonocardiaceae</taxon>
        <taxon>Saccharothrix</taxon>
    </lineage>
</organism>
<dbReference type="PANTHER" id="PTHR43775:SF37">
    <property type="entry name" value="SI:DKEY-61P9.11"/>
    <property type="match status" value="1"/>
</dbReference>
<dbReference type="AlphaFoldDB" id="A0A8T8HXG5"/>
<feature type="region of interest" description="Disordered" evidence="4">
    <location>
        <begin position="474"/>
        <end position="515"/>
    </location>
</feature>
<dbReference type="InterPro" id="IPR049900">
    <property type="entry name" value="PKS_mFAS_DH"/>
</dbReference>
<keyword evidence="2" id="KW-0597">Phosphoprotein</keyword>
<dbReference type="InterPro" id="IPR036291">
    <property type="entry name" value="NAD(P)-bd_dom_sf"/>
</dbReference>
<dbReference type="GO" id="GO:0005886">
    <property type="term" value="C:plasma membrane"/>
    <property type="evidence" value="ECO:0007669"/>
    <property type="project" value="TreeGrafter"/>
</dbReference>
<dbReference type="InterPro" id="IPR050091">
    <property type="entry name" value="PKS_NRPS_Biosynth_Enz"/>
</dbReference>
<proteinExistence type="predicted"/>
<dbReference type="InterPro" id="IPR057326">
    <property type="entry name" value="KR_dom"/>
</dbReference>
<dbReference type="InterPro" id="IPR013968">
    <property type="entry name" value="PKS_KR"/>
</dbReference>
<keyword evidence="1" id="KW-0596">Phosphopantetheine</keyword>
<evidence type="ECO:0000313" key="6">
    <source>
        <dbReference type="EMBL" id="QTR03091.1"/>
    </source>
</evidence>
<accession>A0A8T8HXG5</accession>
<dbReference type="PROSITE" id="PS52019">
    <property type="entry name" value="PKS_MFAS_DH"/>
    <property type="match status" value="1"/>
</dbReference>
<evidence type="ECO:0000256" key="1">
    <source>
        <dbReference type="ARBA" id="ARBA00022450"/>
    </source>
</evidence>
<evidence type="ECO:0000313" key="7">
    <source>
        <dbReference type="Proteomes" id="UP000671828"/>
    </source>
</evidence>
<feature type="region of interest" description="Disordered" evidence="4">
    <location>
        <begin position="713"/>
        <end position="735"/>
    </location>
</feature>
<gene>
    <name evidence="6" type="ORF">J7S33_29665</name>
</gene>
<dbReference type="SUPFAM" id="SSF51735">
    <property type="entry name" value="NAD(P)-binding Rossmann-fold domains"/>
    <property type="match status" value="1"/>
</dbReference>
<evidence type="ECO:0000256" key="3">
    <source>
        <dbReference type="PROSITE-ProRule" id="PRU01363"/>
    </source>
</evidence>